<evidence type="ECO:0000313" key="2">
    <source>
        <dbReference type="Proteomes" id="UP000288805"/>
    </source>
</evidence>
<dbReference type="GO" id="GO:0016301">
    <property type="term" value="F:kinase activity"/>
    <property type="evidence" value="ECO:0007669"/>
    <property type="project" value="UniProtKB-KW"/>
</dbReference>
<protein>
    <submittedName>
        <fullName evidence="1">Serine/threonine-protein kinase RIPK</fullName>
    </submittedName>
</protein>
<dbReference type="Proteomes" id="UP000288805">
    <property type="component" value="Unassembled WGS sequence"/>
</dbReference>
<accession>A0A438E8E6</accession>
<keyword evidence="1" id="KW-0418">Kinase</keyword>
<dbReference type="InterPro" id="IPR050823">
    <property type="entry name" value="Plant_Ser_Thr_Prot_Kinase"/>
</dbReference>
<dbReference type="EMBL" id="QGNW01001363">
    <property type="protein sequence ID" value="RVW44031.1"/>
    <property type="molecule type" value="Genomic_DNA"/>
</dbReference>
<proteinExistence type="predicted"/>
<organism evidence="1 2">
    <name type="scientific">Vitis vinifera</name>
    <name type="common">Grape</name>
    <dbReference type="NCBI Taxonomy" id="29760"/>
    <lineage>
        <taxon>Eukaryota</taxon>
        <taxon>Viridiplantae</taxon>
        <taxon>Streptophyta</taxon>
        <taxon>Embryophyta</taxon>
        <taxon>Tracheophyta</taxon>
        <taxon>Spermatophyta</taxon>
        <taxon>Magnoliopsida</taxon>
        <taxon>eudicotyledons</taxon>
        <taxon>Gunneridae</taxon>
        <taxon>Pentapetalae</taxon>
        <taxon>rosids</taxon>
        <taxon>Vitales</taxon>
        <taxon>Vitaceae</taxon>
        <taxon>Viteae</taxon>
        <taxon>Vitis</taxon>
    </lineage>
</organism>
<evidence type="ECO:0000313" key="1">
    <source>
        <dbReference type="EMBL" id="RVW44031.1"/>
    </source>
</evidence>
<dbReference type="PANTHER" id="PTHR45621">
    <property type="entry name" value="OS01G0588500 PROTEIN-RELATED"/>
    <property type="match status" value="1"/>
</dbReference>
<dbReference type="InterPro" id="IPR011009">
    <property type="entry name" value="Kinase-like_dom_sf"/>
</dbReference>
<comment type="caution">
    <text evidence="1">The sequence shown here is derived from an EMBL/GenBank/DDBJ whole genome shotgun (WGS) entry which is preliminary data.</text>
</comment>
<dbReference type="Gene3D" id="1.10.510.10">
    <property type="entry name" value="Transferase(Phosphotransferase) domain 1"/>
    <property type="match status" value="1"/>
</dbReference>
<reference evidence="1 2" key="1">
    <citation type="journal article" date="2018" name="PLoS Genet.">
        <title>Population sequencing reveals clonal diversity and ancestral inbreeding in the grapevine cultivar Chardonnay.</title>
        <authorList>
            <person name="Roach M.J."/>
            <person name="Johnson D.L."/>
            <person name="Bohlmann J."/>
            <person name="van Vuuren H.J."/>
            <person name="Jones S.J."/>
            <person name="Pretorius I.S."/>
            <person name="Schmidt S.A."/>
            <person name="Borneman A.R."/>
        </authorList>
    </citation>
    <scope>NUCLEOTIDE SEQUENCE [LARGE SCALE GENOMIC DNA]</scope>
    <source>
        <strain evidence="2">cv. Chardonnay</strain>
        <tissue evidence="1">Leaf</tissue>
    </source>
</reference>
<keyword evidence="1" id="KW-0808">Transferase</keyword>
<name>A0A438E8E6_VITVI</name>
<sequence>MTRMFQPEPWGHKGHLTAMSDVYSFGVVLLKLLTGRRSMDKTRPNREKNLAEWARPQLNDSRKLTRIMDPRVEGQYSEAGAQKAAALAY</sequence>
<dbReference type="AlphaFoldDB" id="A0A438E8E6"/>
<dbReference type="SUPFAM" id="SSF56112">
    <property type="entry name" value="Protein kinase-like (PK-like)"/>
    <property type="match status" value="1"/>
</dbReference>
<gene>
    <name evidence="1" type="primary">RIPK_3</name>
    <name evidence="1" type="ORF">CK203_074964</name>
</gene>